<dbReference type="GO" id="GO:0022857">
    <property type="term" value="F:transmembrane transporter activity"/>
    <property type="evidence" value="ECO:0007669"/>
    <property type="project" value="InterPro"/>
</dbReference>
<accession>A0A0R3AJ90</accession>
<dbReference type="OrthoDB" id="9807115at2"/>
<dbReference type="PANTHER" id="PTHR11795">
    <property type="entry name" value="BRANCHED-CHAIN AMINO ACID TRANSPORT SYSTEM PERMEASE PROTEIN LIVH"/>
    <property type="match status" value="1"/>
</dbReference>
<dbReference type="EMBL" id="CP039631">
    <property type="protein sequence ID" value="QCG67644.1"/>
    <property type="molecule type" value="Genomic_DNA"/>
</dbReference>
<evidence type="ECO:0000256" key="5">
    <source>
        <dbReference type="ARBA" id="ARBA00022970"/>
    </source>
</evidence>
<organism evidence="10 13">
    <name type="scientific">Pseudomonas veronii</name>
    <dbReference type="NCBI Taxonomy" id="76761"/>
    <lineage>
        <taxon>Bacteria</taxon>
        <taxon>Pseudomonadati</taxon>
        <taxon>Pseudomonadota</taxon>
        <taxon>Gammaproteobacteria</taxon>
        <taxon>Pseudomonadales</taxon>
        <taxon>Pseudomonadaceae</taxon>
        <taxon>Pseudomonas</taxon>
    </lineage>
</organism>
<proteinExistence type="inferred from homology"/>
<evidence type="ECO:0000256" key="9">
    <source>
        <dbReference type="SAM" id="Phobius"/>
    </source>
</evidence>
<keyword evidence="5" id="KW-0029">Amino-acid transport</keyword>
<evidence type="ECO:0000256" key="6">
    <source>
        <dbReference type="ARBA" id="ARBA00022989"/>
    </source>
</evidence>
<evidence type="ECO:0000313" key="10">
    <source>
        <dbReference type="EMBL" id="NMX95763.1"/>
    </source>
</evidence>
<feature type="transmembrane region" description="Helical" evidence="9">
    <location>
        <begin position="194"/>
        <end position="216"/>
    </location>
</feature>
<keyword evidence="7 9" id="KW-0472">Membrane</keyword>
<feature type="transmembrane region" description="Helical" evidence="9">
    <location>
        <begin position="6"/>
        <end position="31"/>
    </location>
</feature>
<sequence length="345" mass="36335">MDISILAFLAQDGLTTGAIYALVALALVLVFSVTRTILVCQGDFVTYSALTLATLQLGLMPGTLWLLLGCSLAACTLDSIAALRRGQSRRVPGLLARYLGLPTVLWVVLDTFELAGLPAVLQILLTLALVTPLGPLLYRLVYQRVAETSVLLLLIVSVAVHITLVGISLLMFGAEGVRTDALAEAVFMLGELPVGLQSLLVIASALLLIGLLYAFFGHSLYGKALRATALNRKGAQLVGIPTQLAGKAAFGLAALIGAISGVLIGPLTTLYYDSGFLISLKGFVAAIFGGLASYPIAAASAFFVGVLESFANFGASAYKEVIVFTLVIPVLLWLSLKHPHLEEQH</sequence>
<protein>
    <submittedName>
        <fullName evidence="10">Branched-chain amino acid ABC transporter permease</fullName>
    </submittedName>
</protein>
<reference evidence="11" key="3">
    <citation type="submission" date="2020-01" db="EMBL/GenBank/DDBJ databases">
        <title>Complete genome sequence of Pseudomonas veronii strain PVy, a versatile degrader capable of using multiple contaminants as sole carbon sources.</title>
        <authorList>
            <person name="Lopez-Echartea E."/>
            <person name="Ridl J."/>
            <person name="Pajer P."/>
            <person name="Strejcek M."/>
            <person name="Suman J."/>
            <person name="Uhlik O."/>
        </authorList>
    </citation>
    <scope>NUCLEOTIDE SEQUENCE</scope>
    <source>
        <strain evidence="11">Pvy</strain>
    </source>
</reference>
<dbReference type="Pfam" id="PF02653">
    <property type="entry name" value="BPD_transp_2"/>
    <property type="match status" value="1"/>
</dbReference>
<evidence type="ECO:0000313" key="12">
    <source>
        <dbReference type="Proteomes" id="UP000298274"/>
    </source>
</evidence>
<evidence type="ECO:0000256" key="2">
    <source>
        <dbReference type="ARBA" id="ARBA00022448"/>
    </source>
</evidence>
<feature type="transmembrane region" description="Helical" evidence="9">
    <location>
        <begin position="249"/>
        <end position="271"/>
    </location>
</feature>
<feature type="transmembrane region" description="Helical" evidence="9">
    <location>
        <begin position="150"/>
        <end position="174"/>
    </location>
</feature>
<reference evidence="12" key="1">
    <citation type="submission" date="2019-04" db="EMBL/GenBank/DDBJ databases">
        <title>Complete genome sequence of Pseudomonas veronii strain PVy, a versatile degrader capable of using multiple contaminants as sole carbon sources.</title>
        <authorList>
            <person name="Lopez-Echartea E."/>
            <person name="Ridl J."/>
            <person name="Pajer P."/>
            <person name="Strejcek M."/>
            <person name="Suman J."/>
            <person name="Uhlik O."/>
        </authorList>
    </citation>
    <scope>NUCLEOTIDE SEQUENCE [LARGE SCALE GENOMIC DNA]</scope>
    <source>
        <strain evidence="12">Pvy</strain>
    </source>
</reference>
<dbReference type="RefSeq" id="WP_046486461.1">
    <property type="nucleotide sequence ID" value="NZ_CBDFBJ010000521.1"/>
</dbReference>
<gene>
    <name evidence="11" type="ORF">E4167_25745</name>
    <name evidence="10" type="ORF">HBO43_04060</name>
</gene>
<feature type="transmembrane region" description="Helical" evidence="9">
    <location>
        <begin position="317"/>
        <end position="336"/>
    </location>
</feature>
<dbReference type="PANTHER" id="PTHR11795:SF450">
    <property type="entry name" value="ABC TRANSPORTER PERMEASE PROTEIN"/>
    <property type="match status" value="1"/>
</dbReference>
<comment type="subcellular location">
    <subcellularLocation>
        <location evidence="1">Cell inner membrane</location>
        <topology evidence="1">Multi-pass membrane protein</topology>
    </subcellularLocation>
</comment>
<dbReference type="AlphaFoldDB" id="A0A0R3AJ90"/>
<evidence type="ECO:0000256" key="3">
    <source>
        <dbReference type="ARBA" id="ARBA00022475"/>
    </source>
</evidence>
<dbReference type="CDD" id="cd06582">
    <property type="entry name" value="TM_PBP1_LivH_like"/>
    <property type="match status" value="1"/>
</dbReference>
<dbReference type="Proteomes" id="UP000298274">
    <property type="component" value="Chromosome"/>
</dbReference>
<dbReference type="GO" id="GO:0005886">
    <property type="term" value="C:plasma membrane"/>
    <property type="evidence" value="ECO:0007669"/>
    <property type="project" value="UniProtKB-SubCell"/>
</dbReference>
<dbReference type="EMBL" id="JAAQWE010000003">
    <property type="protein sequence ID" value="NMX95763.1"/>
    <property type="molecule type" value="Genomic_DNA"/>
</dbReference>
<evidence type="ECO:0000256" key="4">
    <source>
        <dbReference type="ARBA" id="ARBA00022692"/>
    </source>
</evidence>
<evidence type="ECO:0000256" key="8">
    <source>
        <dbReference type="ARBA" id="ARBA00037998"/>
    </source>
</evidence>
<keyword evidence="4 9" id="KW-0812">Transmembrane</keyword>
<dbReference type="InterPro" id="IPR052157">
    <property type="entry name" value="BCAA_transport_permease"/>
</dbReference>
<feature type="transmembrane region" description="Helical" evidence="9">
    <location>
        <begin position="283"/>
        <end position="305"/>
    </location>
</feature>
<evidence type="ECO:0000256" key="1">
    <source>
        <dbReference type="ARBA" id="ARBA00004429"/>
    </source>
</evidence>
<keyword evidence="2" id="KW-0813">Transport</keyword>
<keyword evidence="6 9" id="KW-1133">Transmembrane helix</keyword>
<keyword evidence="3" id="KW-1003">Cell membrane</keyword>
<evidence type="ECO:0000256" key="7">
    <source>
        <dbReference type="ARBA" id="ARBA00023136"/>
    </source>
</evidence>
<dbReference type="GO" id="GO:0006865">
    <property type="term" value="P:amino acid transport"/>
    <property type="evidence" value="ECO:0007669"/>
    <property type="project" value="UniProtKB-KW"/>
</dbReference>
<evidence type="ECO:0000313" key="13">
    <source>
        <dbReference type="Proteomes" id="UP000552560"/>
    </source>
</evidence>
<evidence type="ECO:0000313" key="11">
    <source>
        <dbReference type="EMBL" id="QCG67644.1"/>
    </source>
</evidence>
<dbReference type="InterPro" id="IPR001851">
    <property type="entry name" value="ABC_transp_permease"/>
</dbReference>
<feature type="transmembrane region" description="Helical" evidence="9">
    <location>
        <begin position="118"/>
        <end position="138"/>
    </location>
</feature>
<dbReference type="Proteomes" id="UP000552560">
    <property type="component" value="Unassembled WGS sequence"/>
</dbReference>
<name>A0A0R3AJ90_PSEVE</name>
<feature type="transmembrane region" description="Helical" evidence="9">
    <location>
        <begin position="95"/>
        <end position="112"/>
    </location>
</feature>
<comment type="similarity">
    <text evidence="8">Belongs to the binding-protein-dependent transport system permease family. LivHM subfamily.</text>
</comment>
<reference evidence="10 13" key="2">
    <citation type="journal article" date="2020" name="Front. Microbiol.">
        <title>Genetic Organization of the aprX-lipA2 Operon Affects the Proteolytic Potential of Pseudomonas Species in Milk.</title>
        <authorList>
            <person name="Maier C."/>
            <person name="Huptas C."/>
            <person name="von Neubeck M."/>
            <person name="Scherer S."/>
            <person name="Wenning M."/>
            <person name="Lucking G."/>
        </authorList>
    </citation>
    <scope>NUCLEOTIDE SEQUENCE [LARGE SCALE GENOMIC DNA]</scope>
    <source>
        <strain evidence="10 13">WS 4671</strain>
    </source>
</reference>